<dbReference type="Pfam" id="PF00535">
    <property type="entry name" value="Glycos_transf_2"/>
    <property type="match status" value="1"/>
</dbReference>
<keyword evidence="1" id="KW-0808">Transferase</keyword>
<dbReference type="SUPFAM" id="SSF53448">
    <property type="entry name" value="Nucleotide-diphospho-sugar transferases"/>
    <property type="match status" value="1"/>
</dbReference>
<evidence type="ECO:0000313" key="1">
    <source>
        <dbReference type="EMBL" id="QIJ70969.1"/>
    </source>
</evidence>
<keyword evidence="2" id="KW-1185">Reference proteome</keyword>
<dbReference type="Gene3D" id="3.90.550.10">
    <property type="entry name" value="Spore Coat Polysaccharide Biosynthesis Protein SpsA, Chain A"/>
    <property type="match status" value="1"/>
</dbReference>
<dbReference type="GO" id="GO:0016740">
    <property type="term" value="F:transferase activity"/>
    <property type="evidence" value="ECO:0007669"/>
    <property type="project" value="UniProtKB-KW"/>
</dbReference>
<sequence length="275" mass="31544">MPPLVSVIIPTHNRKGFLKEAVESVLAQRYRHFELIVVDDGSTDGTEEVIKEYPSIIYLRIPQGGVSRARNRGLEVSRGEIIAFLDSDDLWLPEKLLYQVAFFQAHPSALICQTEEIWFRHGRRVNPRKKHRKLDGFIFFESLKLCLVSPSAVAMRRELFKLVGTFDEDFPVCEDYDLWLRVTSRFPVYLLRRPLVIKRGGHKDQLSRRPGLDFYRLKALAKIYQAPHLSPAMREAIAQEAIRKAAIFIAGAEKRGRFEAVRAARQILALFGKAA</sequence>
<evidence type="ECO:0000313" key="2">
    <source>
        <dbReference type="Proteomes" id="UP000502179"/>
    </source>
</evidence>
<reference evidence="1 2" key="1">
    <citation type="submission" date="2020-02" db="EMBL/GenBank/DDBJ databases">
        <title>Genome analysis of Thermosulfuriphilus ammonigenes ST65T, an anaerobic thermophilic chemolithoautotrophic bacterium isolated from a deep-sea hydrothermal vent.</title>
        <authorList>
            <person name="Slobodkina G."/>
            <person name="Allioux M."/>
            <person name="Merkel A."/>
            <person name="Alain K."/>
            <person name="Jebbar M."/>
            <person name="Slobodkin A."/>
        </authorList>
    </citation>
    <scope>NUCLEOTIDE SEQUENCE [LARGE SCALE GENOMIC DNA]</scope>
    <source>
        <strain evidence="1 2">ST65</strain>
    </source>
</reference>
<protein>
    <submittedName>
        <fullName evidence="1">Glycosyltransferase</fullName>
    </submittedName>
</protein>
<dbReference type="AlphaFoldDB" id="A0A6G7PTG2"/>
<organism evidence="1 2">
    <name type="scientific">Thermosulfuriphilus ammonigenes</name>
    <dbReference type="NCBI Taxonomy" id="1936021"/>
    <lineage>
        <taxon>Bacteria</taxon>
        <taxon>Pseudomonadati</taxon>
        <taxon>Thermodesulfobacteriota</taxon>
        <taxon>Thermodesulfobacteria</taxon>
        <taxon>Thermodesulfobacteriales</taxon>
        <taxon>Thermodesulfobacteriaceae</taxon>
        <taxon>Thermosulfuriphilus</taxon>
    </lineage>
</organism>
<dbReference type="EMBL" id="CP048877">
    <property type="protein sequence ID" value="QIJ70969.1"/>
    <property type="molecule type" value="Genomic_DNA"/>
</dbReference>
<dbReference type="InterPro" id="IPR050834">
    <property type="entry name" value="Glycosyltransf_2"/>
</dbReference>
<gene>
    <name evidence="1" type="ORF">G4V39_01180</name>
</gene>
<dbReference type="InterPro" id="IPR001173">
    <property type="entry name" value="Glyco_trans_2-like"/>
</dbReference>
<dbReference type="RefSeq" id="WP_166031192.1">
    <property type="nucleotide sequence ID" value="NZ_CP048877.1"/>
</dbReference>
<name>A0A6G7PTG2_9BACT</name>
<dbReference type="InterPro" id="IPR029044">
    <property type="entry name" value="Nucleotide-diphossugar_trans"/>
</dbReference>
<dbReference type="KEGG" id="tav:G4V39_01180"/>
<accession>A0A6G7PTG2</accession>
<dbReference type="PANTHER" id="PTHR43685:SF2">
    <property type="entry name" value="GLYCOSYLTRANSFERASE 2-LIKE DOMAIN-CONTAINING PROTEIN"/>
    <property type="match status" value="1"/>
</dbReference>
<proteinExistence type="predicted"/>
<dbReference type="PANTHER" id="PTHR43685">
    <property type="entry name" value="GLYCOSYLTRANSFERASE"/>
    <property type="match status" value="1"/>
</dbReference>
<dbReference type="Proteomes" id="UP000502179">
    <property type="component" value="Chromosome"/>
</dbReference>